<dbReference type="InterPro" id="IPR028002">
    <property type="entry name" value="Myb_DNA-bind_5"/>
</dbReference>
<feature type="region of interest" description="Disordered" evidence="1">
    <location>
        <begin position="62"/>
        <end position="84"/>
    </location>
</feature>
<organism evidence="3 4">
    <name type="scientific">Mya arenaria</name>
    <name type="common">Soft-shell clam</name>
    <dbReference type="NCBI Taxonomy" id="6604"/>
    <lineage>
        <taxon>Eukaryota</taxon>
        <taxon>Metazoa</taxon>
        <taxon>Spiralia</taxon>
        <taxon>Lophotrochozoa</taxon>
        <taxon>Mollusca</taxon>
        <taxon>Bivalvia</taxon>
        <taxon>Autobranchia</taxon>
        <taxon>Heteroconchia</taxon>
        <taxon>Euheterodonta</taxon>
        <taxon>Imparidentia</taxon>
        <taxon>Neoheterodontei</taxon>
        <taxon>Myida</taxon>
        <taxon>Myoidea</taxon>
        <taxon>Myidae</taxon>
        <taxon>Mya</taxon>
    </lineage>
</organism>
<feature type="domain" description="Myb/SANT-like DNA-binding" evidence="2">
    <location>
        <begin position="7"/>
        <end position="65"/>
    </location>
</feature>
<evidence type="ECO:0000259" key="2">
    <source>
        <dbReference type="Pfam" id="PF13873"/>
    </source>
</evidence>
<evidence type="ECO:0000256" key="1">
    <source>
        <dbReference type="SAM" id="MobiDB-lite"/>
    </source>
</evidence>
<reference evidence="3" key="1">
    <citation type="submission" date="2022-11" db="EMBL/GenBank/DDBJ databases">
        <title>Centuries of genome instability and evolution in soft-shell clam transmissible cancer (bioRxiv).</title>
        <authorList>
            <person name="Hart S.F.M."/>
            <person name="Yonemitsu M.A."/>
            <person name="Giersch R.M."/>
            <person name="Beal B.F."/>
            <person name="Arriagada G."/>
            <person name="Davis B.W."/>
            <person name="Ostrander E.A."/>
            <person name="Goff S.P."/>
            <person name="Metzger M.J."/>
        </authorList>
    </citation>
    <scope>NUCLEOTIDE SEQUENCE</scope>
    <source>
        <strain evidence="3">MELC-2E11</strain>
        <tissue evidence="3">Siphon/mantle</tissue>
    </source>
</reference>
<sequence>MAMKRDRQTNWSMAEESNLVDFCVNKYSFLYGGLGPDVTKQGRHTKWEELLEELSASAAKKKEMKRRHFAAGTGGGLRPKSQLI</sequence>
<dbReference type="EMBL" id="CP111026">
    <property type="protein sequence ID" value="WAR28525.1"/>
    <property type="molecule type" value="Genomic_DNA"/>
</dbReference>
<evidence type="ECO:0000313" key="4">
    <source>
        <dbReference type="Proteomes" id="UP001164746"/>
    </source>
</evidence>
<name>A0ABY7G240_MYAAR</name>
<dbReference type="Proteomes" id="UP001164746">
    <property type="component" value="Chromosome 15"/>
</dbReference>
<keyword evidence="4" id="KW-1185">Reference proteome</keyword>
<gene>
    <name evidence="3" type="ORF">MAR_014229</name>
</gene>
<proteinExistence type="predicted"/>
<evidence type="ECO:0000313" key="3">
    <source>
        <dbReference type="EMBL" id="WAR28525.1"/>
    </source>
</evidence>
<dbReference type="Pfam" id="PF13873">
    <property type="entry name" value="Myb_DNA-bind_5"/>
    <property type="match status" value="1"/>
</dbReference>
<protein>
    <recommendedName>
        <fullName evidence="2">Myb/SANT-like DNA-binding domain-containing protein</fullName>
    </recommendedName>
</protein>
<accession>A0ABY7G240</accession>